<dbReference type="AlphaFoldDB" id="A0A0E0FFJ9"/>
<protein>
    <submittedName>
        <fullName evidence="2">Uncharacterized protein</fullName>
    </submittedName>
</protein>
<accession>A0A0E0FFJ9</accession>
<name>A0A0E0FFJ9_ORYNI</name>
<evidence type="ECO:0000313" key="3">
    <source>
        <dbReference type="Proteomes" id="UP000006591"/>
    </source>
</evidence>
<dbReference type="Gramene" id="ONIVA01G01680.1">
    <property type="protein sequence ID" value="ONIVA01G01680.1"/>
    <property type="gene ID" value="ONIVA01G01680"/>
</dbReference>
<keyword evidence="3" id="KW-1185">Reference proteome</keyword>
<reference evidence="2" key="2">
    <citation type="submission" date="2018-04" db="EMBL/GenBank/DDBJ databases">
        <title>OnivRS2 (Oryza nivara Reference Sequence Version 2).</title>
        <authorList>
            <person name="Zhang J."/>
            <person name="Kudrna D."/>
            <person name="Lee S."/>
            <person name="Talag J."/>
            <person name="Rajasekar S."/>
            <person name="Welchert J."/>
            <person name="Hsing Y.-I."/>
            <person name="Wing R.A."/>
        </authorList>
    </citation>
    <scope>NUCLEOTIDE SEQUENCE [LARGE SCALE GENOMIC DNA]</scope>
</reference>
<evidence type="ECO:0000313" key="2">
    <source>
        <dbReference type="EnsemblPlants" id="ONIVA01G01680.1"/>
    </source>
</evidence>
<organism evidence="2">
    <name type="scientific">Oryza nivara</name>
    <name type="common">Indian wild rice</name>
    <name type="synonym">Oryza sativa f. spontanea</name>
    <dbReference type="NCBI Taxonomy" id="4536"/>
    <lineage>
        <taxon>Eukaryota</taxon>
        <taxon>Viridiplantae</taxon>
        <taxon>Streptophyta</taxon>
        <taxon>Embryophyta</taxon>
        <taxon>Tracheophyta</taxon>
        <taxon>Spermatophyta</taxon>
        <taxon>Magnoliopsida</taxon>
        <taxon>Liliopsida</taxon>
        <taxon>Poales</taxon>
        <taxon>Poaceae</taxon>
        <taxon>BOP clade</taxon>
        <taxon>Oryzoideae</taxon>
        <taxon>Oryzeae</taxon>
        <taxon>Oryzinae</taxon>
        <taxon>Oryza</taxon>
    </lineage>
</organism>
<feature type="region of interest" description="Disordered" evidence="1">
    <location>
        <begin position="1"/>
        <end position="38"/>
    </location>
</feature>
<evidence type="ECO:0000256" key="1">
    <source>
        <dbReference type="SAM" id="MobiDB-lite"/>
    </source>
</evidence>
<feature type="compositionally biased region" description="Basic and acidic residues" evidence="1">
    <location>
        <begin position="1"/>
        <end position="10"/>
    </location>
</feature>
<reference evidence="2" key="1">
    <citation type="submission" date="2015-04" db="UniProtKB">
        <authorList>
            <consortium name="EnsemblPlants"/>
        </authorList>
    </citation>
    <scope>IDENTIFICATION</scope>
    <source>
        <strain evidence="2">SL10</strain>
    </source>
</reference>
<sequence>MERSSVEKENGVATPPKKPRTAVVKKAAPEDQTAATTMPDLSNVRLDPETLQCNICFLPFQPPIYQASICTRSLSSH</sequence>
<dbReference type="HOGENOM" id="CLU_2674970_0_0_1"/>
<proteinExistence type="predicted"/>
<dbReference type="EnsemblPlants" id="ONIVA01G01680.1">
    <property type="protein sequence ID" value="ONIVA01G01680.1"/>
    <property type="gene ID" value="ONIVA01G01680"/>
</dbReference>
<dbReference type="Proteomes" id="UP000006591">
    <property type="component" value="Chromosome 1"/>
</dbReference>
<dbReference type="OMA" id="YQASICT"/>